<feature type="signal peptide" evidence="1">
    <location>
        <begin position="1"/>
        <end position="19"/>
    </location>
</feature>
<evidence type="ECO:0008006" key="4">
    <source>
        <dbReference type="Google" id="ProtNLM"/>
    </source>
</evidence>
<dbReference type="PROSITE" id="PS51257">
    <property type="entry name" value="PROKAR_LIPOPROTEIN"/>
    <property type="match status" value="1"/>
</dbReference>
<keyword evidence="3" id="KW-1185">Reference proteome</keyword>
<protein>
    <recommendedName>
        <fullName evidence="4">Lipoprotein SmpA/OmlA domain-containing protein</fullName>
    </recommendedName>
</protein>
<gene>
    <name evidence="2" type="ORF">KP004_14490</name>
</gene>
<proteinExistence type="predicted"/>
<name>A0ABX8J5W7_9BACT</name>
<evidence type="ECO:0000313" key="2">
    <source>
        <dbReference type="EMBL" id="QWV92407.1"/>
    </source>
</evidence>
<feature type="chain" id="PRO_5045580889" description="Lipoprotein SmpA/OmlA domain-containing protein" evidence="1">
    <location>
        <begin position="20"/>
        <end position="124"/>
    </location>
</feature>
<organism evidence="2 3">
    <name type="scientific">Geomonas oryzisoli</name>
    <dbReference type="NCBI Taxonomy" id="2847992"/>
    <lineage>
        <taxon>Bacteria</taxon>
        <taxon>Pseudomonadati</taxon>
        <taxon>Thermodesulfobacteriota</taxon>
        <taxon>Desulfuromonadia</taxon>
        <taxon>Geobacterales</taxon>
        <taxon>Geobacteraceae</taxon>
        <taxon>Geomonas</taxon>
    </lineage>
</organism>
<keyword evidence="1" id="KW-0732">Signal</keyword>
<dbReference type="RefSeq" id="WP_216799221.1">
    <property type="nucleotide sequence ID" value="NZ_CP076723.1"/>
</dbReference>
<evidence type="ECO:0000313" key="3">
    <source>
        <dbReference type="Proteomes" id="UP000683557"/>
    </source>
</evidence>
<dbReference type="Proteomes" id="UP000683557">
    <property type="component" value="Chromosome"/>
</dbReference>
<dbReference type="EMBL" id="CP076723">
    <property type="protein sequence ID" value="QWV92407.1"/>
    <property type="molecule type" value="Genomic_DNA"/>
</dbReference>
<reference evidence="2 3" key="1">
    <citation type="submission" date="2021-06" db="EMBL/GenBank/DDBJ databases">
        <title>Gemonas diversity in paddy soil.</title>
        <authorList>
            <person name="Liu G."/>
        </authorList>
    </citation>
    <scope>NUCLEOTIDE SEQUENCE [LARGE SCALE GENOMIC DNA]</scope>
    <source>
        <strain evidence="2 3">RG10</strain>
    </source>
</reference>
<accession>A0ABX8J5W7</accession>
<evidence type="ECO:0000256" key="1">
    <source>
        <dbReference type="SAM" id="SignalP"/>
    </source>
</evidence>
<sequence>MKKLLLVLAALLVAACAHAPAQSAKEAGAKTERNFSPAHVKEVIVKGKTTQKEILAKIGTPNSVKRRSLGVTTGPAEVWNYWTAPPLNDVAKGGLQPVTSLAVVFDDNGVVQDYAAADSSVLIQ</sequence>